<evidence type="ECO:0000259" key="1">
    <source>
        <dbReference type="Pfam" id="PF20255"/>
    </source>
</evidence>
<evidence type="ECO:0000313" key="2">
    <source>
        <dbReference type="EMBL" id="KIW95279.1"/>
    </source>
</evidence>
<name>A0A0D2IER6_CLAB1</name>
<dbReference type="RefSeq" id="XP_016621948.1">
    <property type="nucleotide sequence ID" value="XM_016761610.1"/>
</dbReference>
<dbReference type="HOGENOM" id="CLU_574908_0_0_1"/>
<dbReference type="VEuPathDB" id="FungiDB:Z519_03863"/>
<dbReference type="EMBL" id="KN846984">
    <property type="protein sequence ID" value="KIW95279.1"/>
    <property type="molecule type" value="Genomic_DNA"/>
</dbReference>
<dbReference type="InterPro" id="IPR046541">
    <property type="entry name" value="DUF6606"/>
</dbReference>
<keyword evidence="3" id="KW-1185">Reference proteome</keyword>
<sequence>MSFLKPSKSAKSENVLESLGALQWDFPTSAAAIPNKVFADENFQQNLAKFLQKASFERKAWSANRETRGRALAAAADIRISVAYNVLLENLRPLFIKATTDATDRLLNACENYKSKIQRRITPLGTRAARPEHVRLSLTNNAPYLDQLRQQPLVKTMPGGAYVTRPALLRFLEKYSELAQMESDILTQKGPVIPANHRTWADSSPLSIAWETVTVNNGLRFEYYDRTRKVWPAEHLHRVAIDHHCKIPLPPPSPFAKIDFPSRILPANGNTVSAKGASETRLGASAEFLSVDADITFNGILAGLPRCPQTIGLPEFLAFQGLICGGRRLRQTILVELGSSNLNFSSEAVMVLTQALICRTGPPRRDPLHVVNAVFRDASFRRRLLSQIERRLLSIFKGFEDPRRITVYQPAGRAITVEPRRFELISLWITTASWKASNYEQKSIRIKMQELDMDLHQRLSCATYKIEGGGVLSCH</sequence>
<evidence type="ECO:0000313" key="3">
    <source>
        <dbReference type="Proteomes" id="UP000053789"/>
    </source>
</evidence>
<dbReference type="OrthoDB" id="4133945at2759"/>
<reference evidence="2" key="1">
    <citation type="submission" date="2015-01" db="EMBL/GenBank/DDBJ databases">
        <title>The Genome Sequence of Cladophialophora bantiana CBS 173.52.</title>
        <authorList>
            <consortium name="The Broad Institute Genomics Platform"/>
            <person name="Cuomo C."/>
            <person name="de Hoog S."/>
            <person name="Gorbushina A."/>
            <person name="Stielow B."/>
            <person name="Teixiera M."/>
            <person name="Abouelleil A."/>
            <person name="Chapman S.B."/>
            <person name="Priest M."/>
            <person name="Young S.K."/>
            <person name="Wortman J."/>
            <person name="Nusbaum C."/>
            <person name="Birren B."/>
        </authorList>
    </citation>
    <scope>NUCLEOTIDE SEQUENCE [LARGE SCALE GENOMIC DNA]</scope>
    <source>
        <strain evidence="2">CBS 173.52</strain>
    </source>
</reference>
<dbReference type="GeneID" id="27696791"/>
<organism evidence="2 3">
    <name type="scientific">Cladophialophora bantiana (strain ATCC 10958 / CBS 173.52 / CDC B-1940 / NIH 8579)</name>
    <name type="common">Xylohypha bantiana</name>
    <dbReference type="NCBI Taxonomy" id="1442370"/>
    <lineage>
        <taxon>Eukaryota</taxon>
        <taxon>Fungi</taxon>
        <taxon>Dikarya</taxon>
        <taxon>Ascomycota</taxon>
        <taxon>Pezizomycotina</taxon>
        <taxon>Eurotiomycetes</taxon>
        <taxon>Chaetothyriomycetidae</taxon>
        <taxon>Chaetothyriales</taxon>
        <taxon>Herpotrichiellaceae</taxon>
        <taxon>Cladophialophora</taxon>
    </lineage>
</organism>
<gene>
    <name evidence="2" type="ORF">Z519_03863</name>
</gene>
<protein>
    <recommendedName>
        <fullName evidence="1">DUF6606 domain-containing protein</fullName>
    </recommendedName>
</protein>
<dbReference type="AlphaFoldDB" id="A0A0D2IER6"/>
<dbReference type="Pfam" id="PF20255">
    <property type="entry name" value="DUF6606"/>
    <property type="match status" value="1"/>
</dbReference>
<feature type="domain" description="DUF6606" evidence="1">
    <location>
        <begin position="9"/>
        <end position="60"/>
    </location>
</feature>
<dbReference type="Proteomes" id="UP000053789">
    <property type="component" value="Unassembled WGS sequence"/>
</dbReference>
<accession>A0A0D2IER6</accession>
<proteinExistence type="predicted"/>